<dbReference type="OrthoDB" id="2421246at2759"/>
<protein>
    <submittedName>
        <fullName evidence="1">Uncharacterized protein</fullName>
    </submittedName>
</protein>
<dbReference type="Proteomes" id="UP000615446">
    <property type="component" value="Unassembled WGS sequence"/>
</dbReference>
<dbReference type="EMBL" id="BLAL01000255">
    <property type="protein sequence ID" value="GES97034.1"/>
    <property type="molecule type" value="Genomic_DNA"/>
</dbReference>
<evidence type="ECO:0000313" key="2">
    <source>
        <dbReference type="Proteomes" id="UP000615446"/>
    </source>
</evidence>
<organism evidence="1 2">
    <name type="scientific">Rhizophagus clarus</name>
    <dbReference type="NCBI Taxonomy" id="94130"/>
    <lineage>
        <taxon>Eukaryota</taxon>
        <taxon>Fungi</taxon>
        <taxon>Fungi incertae sedis</taxon>
        <taxon>Mucoromycota</taxon>
        <taxon>Glomeromycotina</taxon>
        <taxon>Glomeromycetes</taxon>
        <taxon>Glomerales</taxon>
        <taxon>Glomeraceae</taxon>
        <taxon>Rhizophagus</taxon>
    </lineage>
</organism>
<name>A0A8H3M5L1_9GLOM</name>
<proteinExistence type="predicted"/>
<sequence>MYMQGLRRGIHADLSFLKLDNKTFELVFDECSRIYCDDNKKRDDEIKLWREVNDGMFWVQKLRKLEKEQFTIIGI</sequence>
<comment type="caution">
    <text evidence="1">The sequence shown here is derived from an EMBL/GenBank/DDBJ whole genome shotgun (WGS) entry which is preliminary data.</text>
</comment>
<gene>
    <name evidence="1" type="ORF">RCL2_002362200</name>
</gene>
<evidence type="ECO:0000313" key="1">
    <source>
        <dbReference type="EMBL" id="GES97034.1"/>
    </source>
</evidence>
<reference evidence="1" key="1">
    <citation type="submission" date="2019-10" db="EMBL/GenBank/DDBJ databases">
        <title>Conservation and host-specific expression of non-tandemly repeated heterogenous ribosome RNA gene in arbuscular mycorrhizal fungi.</title>
        <authorList>
            <person name="Maeda T."/>
            <person name="Kobayashi Y."/>
            <person name="Nakagawa T."/>
            <person name="Ezawa T."/>
            <person name="Yamaguchi K."/>
            <person name="Bino T."/>
            <person name="Nishimoto Y."/>
            <person name="Shigenobu S."/>
            <person name="Kawaguchi M."/>
        </authorList>
    </citation>
    <scope>NUCLEOTIDE SEQUENCE</scope>
    <source>
        <strain evidence="1">HR1</strain>
    </source>
</reference>
<dbReference type="AlphaFoldDB" id="A0A8H3M5L1"/>
<accession>A0A8H3M5L1</accession>